<dbReference type="EMBL" id="KC246807">
    <property type="protein sequence ID" value="AHF24832.1"/>
    <property type="molecule type" value="Genomic_DNA"/>
</dbReference>
<evidence type="ECO:0000256" key="3">
    <source>
        <dbReference type="ARBA" id="ARBA00023125"/>
    </source>
</evidence>
<feature type="domain" description="HTH lysR-type" evidence="5">
    <location>
        <begin position="3"/>
        <end position="60"/>
    </location>
</feature>
<evidence type="ECO:0000313" key="6">
    <source>
        <dbReference type="EMBL" id="AHF24832.1"/>
    </source>
</evidence>
<name>W0FPR2_9BACT</name>
<dbReference type="Pfam" id="PF00126">
    <property type="entry name" value="HTH_1"/>
    <property type="match status" value="1"/>
</dbReference>
<dbReference type="InterPro" id="IPR036390">
    <property type="entry name" value="WH_DNA-bd_sf"/>
</dbReference>
<dbReference type="InterPro" id="IPR005119">
    <property type="entry name" value="LysR_subst-bd"/>
</dbReference>
<accession>W0FPR2</accession>
<evidence type="ECO:0000259" key="5">
    <source>
        <dbReference type="PROSITE" id="PS50931"/>
    </source>
</evidence>
<organism evidence="6">
    <name type="scientific">uncultured bacterium Contig2</name>
    <dbReference type="NCBI Taxonomy" id="1393529"/>
    <lineage>
        <taxon>Bacteria</taxon>
        <taxon>environmental samples</taxon>
    </lineage>
</organism>
<keyword evidence="2" id="KW-0805">Transcription regulation</keyword>
<evidence type="ECO:0000256" key="1">
    <source>
        <dbReference type="ARBA" id="ARBA00009437"/>
    </source>
</evidence>
<dbReference type="CDD" id="cd05466">
    <property type="entry name" value="PBP2_LTTR_substrate"/>
    <property type="match status" value="1"/>
</dbReference>
<dbReference type="PANTHER" id="PTHR30419">
    <property type="entry name" value="HTH-TYPE TRANSCRIPTIONAL REGULATOR YBHD"/>
    <property type="match status" value="1"/>
</dbReference>
<comment type="similarity">
    <text evidence="1">Belongs to the LysR transcriptional regulatory family.</text>
</comment>
<dbReference type="GO" id="GO:0003700">
    <property type="term" value="F:DNA-binding transcription factor activity"/>
    <property type="evidence" value="ECO:0007669"/>
    <property type="project" value="InterPro"/>
</dbReference>
<dbReference type="GO" id="GO:0003677">
    <property type="term" value="F:DNA binding"/>
    <property type="evidence" value="ECO:0007669"/>
    <property type="project" value="UniProtKB-KW"/>
</dbReference>
<dbReference type="SUPFAM" id="SSF53850">
    <property type="entry name" value="Periplasmic binding protein-like II"/>
    <property type="match status" value="1"/>
</dbReference>
<dbReference type="AlphaFoldDB" id="W0FPR2"/>
<dbReference type="Gene3D" id="1.10.10.10">
    <property type="entry name" value="Winged helix-like DNA-binding domain superfamily/Winged helix DNA-binding domain"/>
    <property type="match status" value="1"/>
</dbReference>
<reference evidence="6" key="1">
    <citation type="journal article" date="2013" name="PLoS ONE">
        <title>Metagenomic insights into the carbohydrate-active enzymes carried by the microorganisms adhering to solid digesta in the rumen of cows.</title>
        <authorList>
            <person name="Wang L."/>
            <person name="Hatem A."/>
            <person name="Catalyurek U.V."/>
            <person name="Morrison M."/>
            <person name="Yu Z."/>
        </authorList>
    </citation>
    <scope>NUCLEOTIDE SEQUENCE</scope>
</reference>
<evidence type="ECO:0000256" key="2">
    <source>
        <dbReference type="ARBA" id="ARBA00023015"/>
    </source>
</evidence>
<keyword evidence="4" id="KW-0804">Transcription</keyword>
<evidence type="ECO:0000256" key="4">
    <source>
        <dbReference type="ARBA" id="ARBA00023163"/>
    </source>
</evidence>
<dbReference type="InterPro" id="IPR050950">
    <property type="entry name" value="HTH-type_LysR_regulators"/>
</dbReference>
<dbReference type="Gene3D" id="3.40.190.290">
    <property type="match status" value="1"/>
</dbReference>
<dbReference type="Pfam" id="PF03466">
    <property type="entry name" value="LysR_substrate"/>
    <property type="match status" value="1"/>
</dbReference>
<dbReference type="GO" id="GO:0005829">
    <property type="term" value="C:cytosol"/>
    <property type="evidence" value="ECO:0007669"/>
    <property type="project" value="TreeGrafter"/>
</dbReference>
<proteinExistence type="inferred from homology"/>
<dbReference type="PROSITE" id="PS50931">
    <property type="entry name" value="HTH_LYSR"/>
    <property type="match status" value="1"/>
</dbReference>
<dbReference type="InterPro" id="IPR036388">
    <property type="entry name" value="WH-like_DNA-bd_sf"/>
</dbReference>
<dbReference type="InterPro" id="IPR000847">
    <property type="entry name" value="LysR_HTH_N"/>
</dbReference>
<dbReference type="SUPFAM" id="SSF46785">
    <property type="entry name" value="Winged helix' DNA-binding domain"/>
    <property type="match status" value="1"/>
</dbReference>
<protein>
    <submittedName>
        <fullName evidence="6">Transcriptional regulator, LysR family</fullName>
    </submittedName>
</protein>
<keyword evidence="3" id="KW-0238">DNA-binding</keyword>
<dbReference type="FunFam" id="1.10.10.10:FF:000001">
    <property type="entry name" value="LysR family transcriptional regulator"/>
    <property type="match status" value="1"/>
</dbReference>
<dbReference type="PANTHER" id="PTHR30419:SF8">
    <property type="entry name" value="NITROGEN ASSIMILATION TRANSCRIPTIONAL ACTIVATOR-RELATED"/>
    <property type="match status" value="1"/>
</dbReference>
<dbReference type="PRINTS" id="PR00039">
    <property type="entry name" value="HTHLYSR"/>
</dbReference>
<sequence>MYMELRVLNYFLTVAREGGLTGASEVLHVTQPTMSRQIQELEEELGQKLFIRTTRSMVLTPEGMLLRKRAEEILEMAERTKAEFFSMGSAVAGDVFIGSGETFALKKVTDLMAQIREDYPGIHYQIYSGNAEDVTERLEKGLLDFGVLVEPVDVSRYSSFRLPSKDTWGLILRWDHPLAQKDRIRREDLIGIPLIMSRQDMASQKIGNDYLDWFGNSYESLDIVAGYSLMYNGALMVKSGIGCAVGLDQVVNTTETSDLCFRPFDPPLEAGIVVIWKKYHVFSKPAEMLLEKMMAAFGK</sequence>